<dbReference type="Proteomes" id="UP000198337">
    <property type="component" value="Unassembled WGS sequence"/>
</dbReference>
<keyword evidence="8" id="KW-1185">Reference proteome</keyword>
<dbReference type="PANTHER" id="PTHR30441:SF8">
    <property type="entry name" value="DUF748 DOMAIN-CONTAINING PROTEIN"/>
    <property type="match status" value="1"/>
</dbReference>
<protein>
    <recommendedName>
        <fullName evidence="6">Translocation and assembly module TamB C-terminal domain-containing protein</fullName>
    </recommendedName>
</protein>
<evidence type="ECO:0000256" key="1">
    <source>
        <dbReference type="ARBA" id="ARBA00004167"/>
    </source>
</evidence>
<feature type="transmembrane region" description="Helical" evidence="5">
    <location>
        <begin position="21"/>
        <end position="41"/>
    </location>
</feature>
<accession>A0ABY1SK38</accession>
<dbReference type="Pfam" id="PF05359">
    <property type="entry name" value="DUF748"/>
    <property type="match status" value="1"/>
</dbReference>
<evidence type="ECO:0000256" key="2">
    <source>
        <dbReference type="ARBA" id="ARBA00022692"/>
    </source>
</evidence>
<evidence type="ECO:0000259" key="6">
    <source>
        <dbReference type="Pfam" id="PF04357"/>
    </source>
</evidence>
<feature type="domain" description="Translocation and assembly module TamB C-terminal" evidence="6">
    <location>
        <begin position="1027"/>
        <end position="1451"/>
    </location>
</feature>
<keyword evidence="3 5" id="KW-1133">Transmembrane helix</keyword>
<keyword evidence="2 5" id="KW-0812">Transmembrane</keyword>
<sequence>MNNKGKTYSPIKKLRKILIRIVLVLLLICVFSTLIFSLPFVQTLLAQYATKKINNQYGTHINIERLKLSLISWDTALEGVFIEDYQKDTLFYVNELRTSILSIGNLAQGNLEFGDIEVDELNFKLKTYYGEQDTNLEVFVDKLDDGKPRAPGTPPFKLSSSYVEIQKSRFKYLDENLEKETILNFDSLNINAGNFQILGPEVSADIQDMSLFSNRGLKLNKLATNFKYTKQQMRFDSLKINTPLSKLDGNLVFNYNREDFRDFLNKVNVVADFKESKVAFDEVNLLYNEFGKGKEVTFSADINGVLNDLNTDNLFLFSDNTGIRGDFNFKNLFSKQKPFSLDADMKNVTSSYYQLNALLPNLIGNSLPSTFSKLGQFTIRGNAFITNSSIDAKVNLNTAIGSSYADIVLSNFNNIDNATYKGFISLIDFDLGDFAENKNLGKTTLDFNVEGKGFVKEKLNTEVIGQIYSIEFNKYNYQDLRVSGIVKDQLFDGSLVSNDENLKFSFKGLANVAESRNNFNFIASVDYADLKRLNFINDSVSIFKGNVSMDITGTSLDNIVGDIQFTKTNYQNVNDTYYFDDFAITSSFDNENSRTIQINSPDIITGYMKGNFKVRELGKLVQNSLGSIYTNYRPFQISDGQNLSFNFKIYNKIVDVFFPEVRFDPNTFIKGNIIADEGDFKLNFESPSIEAFGTAADQIEVRIDNKNPLFNTFVSVGELDTPYYNFKDFNLINTTLKDTLFFRSEFKGGSDFDDSYNLNFYHTFNKQNKSVIGLKTSDVNFKGNKWVLNKDGDSKNKVILNRALDSITIQEIVMNNEEKEQIRLKGQLADSTYKDLQLQFKIVSLDKITPVIDSLKLQGEVNGTLNILQKDGIYLPSSNLNIGDFGINDIPLGDLVINIIGNKDLTEFQVNSQLSENNLEKFSVVGKIENKEAIPKANLIANFNNFDLEPFSPLGEGVIDHIRGDIDGRVRITGSVDNPNFDGLLTLDNAGIAVPYLNVDYSFAPRSRVVLANQTFNFEQIALQDVAKGTKANLDGTITHSYFDNWVLDLDVNTNNERFLILNTEFKEGDLYYGTGYLNGKGRIFGPTTALNITVDGATAEGTSLKIPLSDVASVGDYSFINFIEKNDKRTIERQRQLKDYQGLELEFNLDVTPEAEVEIVTDTKTGSSLKGTGEGIILIQINTNGKFEMYGDFVVVTGEYNYKFGGIIDKKFKVEPGGTINWDQKPLEALLDMEAIYSLNANPAPLLDDPGFTRRIPTDVIIRLTGELQSPDIDFGIDFPGTNSIVQSELEYRLQDPTVEEKNAIFLLAQGTFVNSQSGINQQAITGNLVQSASGILNSILSGGNDKFNLGLSYEQGILDRSADIETDDRIGVTVSTQISDRILFNGKVGVPVGASSETLVAGDFEIQVLLNEEGTLSAIFFSRQSEIQAYLSDQQGSTQGAGLTYEVDFNNFKELFQKILAKKPVQETPKEVNPVPTATMGNDSLIRFYDKPKSIYR</sequence>
<evidence type="ECO:0000313" key="7">
    <source>
        <dbReference type="EMBL" id="SNR67355.1"/>
    </source>
</evidence>
<dbReference type="InterPro" id="IPR052894">
    <property type="entry name" value="AsmA-related"/>
</dbReference>
<proteinExistence type="predicted"/>
<name>A0ABY1SK38_9FLAO</name>
<dbReference type="EMBL" id="FZNV01000005">
    <property type="protein sequence ID" value="SNR67355.1"/>
    <property type="molecule type" value="Genomic_DNA"/>
</dbReference>
<comment type="subcellular location">
    <subcellularLocation>
        <location evidence="1">Membrane</location>
        <topology evidence="1">Single-pass membrane protein</topology>
    </subcellularLocation>
</comment>
<evidence type="ECO:0000256" key="4">
    <source>
        <dbReference type="ARBA" id="ARBA00023136"/>
    </source>
</evidence>
<keyword evidence="4 5" id="KW-0472">Membrane</keyword>
<evidence type="ECO:0000256" key="3">
    <source>
        <dbReference type="ARBA" id="ARBA00022989"/>
    </source>
</evidence>
<comment type="caution">
    <text evidence="7">The sequence shown here is derived from an EMBL/GenBank/DDBJ whole genome shotgun (WGS) entry which is preliminary data.</text>
</comment>
<organism evidence="7 8">
    <name type="scientific">Maribacter sedimenticola</name>
    <dbReference type="NCBI Taxonomy" id="228956"/>
    <lineage>
        <taxon>Bacteria</taxon>
        <taxon>Pseudomonadati</taxon>
        <taxon>Bacteroidota</taxon>
        <taxon>Flavobacteriia</taxon>
        <taxon>Flavobacteriales</taxon>
        <taxon>Flavobacteriaceae</taxon>
        <taxon>Maribacter</taxon>
    </lineage>
</organism>
<evidence type="ECO:0000256" key="5">
    <source>
        <dbReference type="SAM" id="Phobius"/>
    </source>
</evidence>
<gene>
    <name evidence="7" type="ORF">SAMN04488009_3107</name>
</gene>
<dbReference type="InterPro" id="IPR008023">
    <property type="entry name" value="DUF748"/>
</dbReference>
<dbReference type="PANTHER" id="PTHR30441">
    <property type="entry name" value="DUF748 DOMAIN-CONTAINING PROTEIN"/>
    <property type="match status" value="1"/>
</dbReference>
<dbReference type="Pfam" id="PF04357">
    <property type="entry name" value="TamB"/>
    <property type="match status" value="1"/>
</dbReference>
<reference evidence="7 8" key="1">
    <citation type="submission" date="2017-06" db="EMBL/GenBank/DDBJ databases">
        <authorList>
            <person name="Varghese N."/>
            <person name="Submissions S."/>
        </authorList>
    </citation>
    <scope>NUCLEOTIDE SEQUENCE [LARGE SCALE GENOMIC DNA]</scope>
    <source>
        <strain evidence="7 8">DSM 19840</strain>
    </source>
</reference>
<evidence type="ECO:0000313" key="8">
    <source>
        <dbReference type="Proteomes" id="UP000198337"/>
    </source>
</evidence>
<dbReference type="InterPro" id="IPR007452">
    <property type="entry name" value="TamB_C"/>
</dbReference>